<gene>
    <name evidence="3" type="ORF">AB8998_26215</name>
</gene>
<evidence type="ECO:0000259" key="2">
    <source>
        <dbReference type="Pfam" id="PF20791"/>
    </source>
</evidence>
<dbReference type="InterPro" id="IPR050563">
    <property type="entry name" value="4-hydroxybenzoyl-CoA_TE"/>
</dbReference>
<organism evidence="3 4">
    <name type="scientific">Mycobacterium servetii</name>
    <dbReference type="NCBI Taxonomy" id="3237418"/>
    <lineage>
        <taxon>Bacteria</taxon>
        <taxon>Bacillati</taxon>
        <taxon>Actinomycetota</taxon>
        <taxon>Actinomycetes</taxon>
        <taxon>Mycobacteriales</taxon>
        <taxon>Mycobacteriaceae</taxon>
        <taxon>Mycobacterium</taxon>
    </lineage>
</organism>
<dbReference type="RefSeq" id="WP_369740845.1">
    <property type="nucleotide sequence ID" value="NZ_JBGEDP010000001.1"/>
</dbReference>
<evidence type="ECO:0000259" key="1">
    <source>
        <dbReference type="Pfam" id="PF01643"/>
    </source>
</evidence>
<dbReference type="SUPFAM" id="SSF54637">
    <property type="entry name" value="Thioesterase/thiol ester dehydrase-isomerase"/>
    <property type="match status" value="2"/>
</dbReference>
<dbReference type="PANTHER" id="PTHR31793:SF24">
    <property type="entry name" value="LONG-CHAIN ACYL-COA THIOESTERASE FADM"/>
    <property type="match status" value="1"/>
</dbReference>
<dbReference type="PANTHER" id="PTHR31793">
    <property type="entry name" value="4-HYDROXYBENZOYL-COA THIOESTERASE FAMILY MEMBER"/>
    <property type="match status" value="1"/>
</dbReference>
<dbReference type="Gene3D" id="3.10.129.10">
    <property type="entry name" value="Hotdog Thioesterase"/>
    <property type="match status" value="1"/>
</dbReference>
<dbReference type="EMBL" id="JBGEDP010000001">
    <property type="protein sequence ID" value="MEY8018210.1"/>
    <property type="molecule type" value="Genomic_DNA"/>
</dbReference>
<dbReference type="Proteomes" id="UP001564760">
    <property type="component" value="Unassembled WGS sequence"/>
</dbReference>
<accession>A0ABV4CAA4</accession>
<feature type="domain" description="Acyl-ACP thioesterase N-terminal hotdog" evidence="1">
    <location>
        <begin position="16"/>
        <end position="137"/>
    </location>
</feature>
<feature type="domain" description="Acyl-ACP thioesterase-like C-terminal" evidence="2">
    <location>
        <begin position="158"/>
        <end position="245"/>
    </location>
</feature>
<name>A0ABV4CAA4_9MYCO</name>
<comment type="caution">
    <text evidence="3">The sequence shown here is derived from an EMBL/GenBank/DDBJ whole genome shotgun (WGS) entry which is preliminary data.</text>
</comment>
<keyword evidence="4" id="KW-1185">Reference proteome</keyword>
<reference evidence="3 4" key="1">
    <citation type="submission" date="2024-08" db="EMBL/GenBank/DDBJ databases">
        <title>Mycobacterium servetensis sp. nov., a novel rapid-growing mycobacterial species recovered from a human patient in Zaragoza, Spain.</title>
        <authorList>
            <person name="Tristancho-Baro A.I."/>
            <person name="Buenestado-Serrano S."/>
            <person name="Garcia De Viedma D."/>
            <person name="Milagro-Beamonte A."/>
            <person name="Burillo N."/>
            <person name="Sanz S."/>
            <person name="Lopez-Calleja A.I."/>
            <person name="Penas-Utrilla D."/>
            <person name="Guardingo M."/>
            <person name="Garcia M.J."/>
            <person name="Vinuelas-Bayon J."/>
        </authorList>
    </citation>
    <scope>NUCLEOTIDE SEQUENCE [LARGE SCALE GENOMIC DNA]</scope>
    <source>
        <strain evidence="4">HUMS_12744610</strain>
    </source>
</reference>
<evidence type="ECO:0000313" key="3">
    <source>
        <dbReference type="EMBL" id="MEY8018210.1"/>
    </source>
</evidence>
<dbReference type="InterPro" id="IPR002864">
    <property type="entry name" value="Acyl-ACP_thioesterase_NHD"/>
</dbReference>
<proteinExistence type="predicted"/>
<dbReference type="Pfam" id="PF01643">
    <property type="entry name" value="Acyl-ACP_TE"/>
    <property type="match status" value="1"/>
</dbReference>
<dbReference type="InterPro" id="IPR049427">
    <property type="entry name" value="Acyl-ACP_TE_C"/>
</dbReference>
<dbReference type="InterPro" id="IPR029069">
    <property type="entry name" value="HotDog_dom_sf"/>
</dbReference>
<dbReference type="Pfam" id="PF20791">
    <property type="entry name" value="Acyl-ACP_TE_C"/>
    <property type="match status" value="1"/>
</dbReference>
<protein>
    <submittedName>
        <fullName evidence="3">Acyl-ACP thioesterase domain-containing protein</fullName>
    </submittedName>
</protein>
<evidence type="ECO:0000313" key="4">
    <source>
        <dbReference type="Proteomes" id="UP001564760"/>
    </source>
</evidence>
<sequence>MSLDKRMMPVPDGHPDVFDREWPLRVGDIDRTGRLRLDAAARHIQDIGQDQLREMGFEETHPLWIVRRTMVDLIRPIEFQDMLRLRRWCSGTSNRWCEMRVRVDGRKGGLIESEAFWININRDTQMPSRIADDFLDGLRKTTDVDRLRWKGYLKPGSREDAREIHEFPVRVTDIDLFDHMNNSVYWSVIEDYLASHTELLAGPLRVTIEHEAPVALGDKLEIISHVHPAGSTDRFGADLADRAVTTLTYAVADETKAVAALFAL</sequence>